<proteinExistence type="predicted"/>
<name>A0A0N4UQL1_DRAME</name>
<sequence length="115" mass="13000">MNVIVAPVIIMRKWDCDLEKEKQKELEEDKDKGRCGTRNSTTVDSSGGSGFLFHRRKEGNDEEDVAEGIAKDLMEHSPYSDRSSVATRCGCGMQTCRKKRGGFDVVELSCYFRKN</sequence>
<dbReference type="Proteomes" id="UP000038040">
    <property type="component" value="Unplaced"/>
</dbReference>
<protein>
    <submittedName>
        <fullName evidence="5">Post-SET domain-containing protein</fullName>
    </submittedName>
</protein>
<evidence type="ECO:0000313" key="2">
    <source>
        <dbReference type="EMBL" id="VDN53822.1"/>
    </source>
</evidence>
<feature type="compositionally biased region" description="Basic and acidic residues" evidence="1">
    <location>
        <begin position="25"/>
        <end position="34"/>
    </location>
</feature>
<reference evidence="5" key="1">
    <citation type="submission" date="2017-02" db="UniProtKB">
        <authorList>
            <consortium name="WormBaseParasite"/>
        </authorList>
    </citation>
    <scope>IDENTIFICATION</scope>
</reference>
<dbReference type="WBParaSite" id="DME_0001030201-mRNA-1">
    <property type="protein sequence ID" value="DME_0001030201-mRNA-1"/>
    <property type="gene ID" value="DME_0001030201"/>
</dbReference>
<feature type="region of interest" description="Disordered" evidence="1">
    <location>
        <begin position="25"/>
        <end position="60"/>
    </location>
</feature>
<dbReference type="Proteomes" id="UP000274756">
    <property type="component" value="Unassembled WGS sequence"/>
</dbReference>
<evidence type="ECO:0000313" key="3">
    <source>
        <dbReference type="Proteomes" id="UP000038040"/>
    </source>
</evidence>
<keyword evidence="4" id="KW-1185">Reference proteome</keyword>
<dbReference type="EMBL" id="UYYG01000188">
    <property type="protein sequence ID" value="VDN53822.1"/>
    <property type="molecule type" value="Genomic_DNA"/>
</dbReference>
<feature type="compositionally biased region" description="Polar residues" evidence="1">
    <location>
        <begin position="37"/>
        <end position="46"/>
    </location>
</feature>
<evidence type="ECO:0000313" key="4">
    <source>
        <dbReference type="Proteomes" id="UP000274756"/>
    </source>
</evidence>
<evidence type="ECO:0000256" key="1">
    <source>
        <dbReference type="SAM" id="MobiDB-lite"/>
    </source>
</evidence>
<gene>
    <name evidence="2" type="ORF">DME_LOCUS3795</name>
</gene>
<organism evidence="3 5">
    <name type="scientific">Dracunculus medinensis</name>
    <name type="common">Guinea worm</name>
    <dbReference type="NCBI Taxonomy" id="318479"/>
    <lineage>
        <taxon>Eukaryota</taxon>
        <taxon>Metazoa</taxon>
        <taxon>Ecdysozoa</taxon>
        <taxon>Nematoda</taxon>
        <taxon>Chromadorea</taxon>
        <taxon>Rhabditida</taxon>
        <taxon>Spirurina</taxon>
        <taxon>Dracunculoidea</taxon>
        <taxon>Dracunculidae</taxon>
        <taxon>Dracunculus</taxon>
    </lineage>
</organism>
<dbReference type="AlphaFoldDB" id="A0A0N4UQL1"/>
<evidence type="ECO:0000313" key="5">
    <source>
        <dbReference type="WBParaSite" id="DME_0001030201-mRNA-1"/>
    </source>
</evidence>
<accession>A0A0N4UQL1</accession>
<reference evidence="2 4" key="2">
    <citation type="submission" date="2018-11" db="EMBL/GenBank/DDBJ databases">
        <authorList>
            <consortium name="Pathogen Informatics"/>
        </authorList>
    </citation>
    <scope>NUCLEOTIDE SEQUENCE [LARGE SCALE GENOMIC DNA]</scope>
</reference>